<evidence type="ECO:0000313" key="2">
    <source>
        <dbReference type="Proteomes" id="UP000199648"/>
    </source>
</evidence>
<dbReference type="AlphaFoldDB" id="A0A1G5QDH2"/>
<proteinExistence type="predicted"/>
<keyword evidence="2" id="KW-1185">Reference proteome</keyword>
<dbReference type="Proteomes" id="UP000199648">
    <property type="component" value="Unassembled WGS sequence"/>
</dbReference>
<dbReference type="RefSeq" id="WP_092996014.1">
    <property type="nucleotide sequence ID" value="NZ_FMWD01000005.1"/>
</dbReference>
<reference evidence="1 2" key="1">
    <citation type="submission" date="2016-10" db="EMBL/GenBank/DDBJ databases">
        <authorList>
            <person name="de Groot N.N."/>
        </authorList>
    </citation>
    <scope>NUCLEOTIDE SEQUENCE [LARGE SCALE GENOMIC DNA]</scope>
    <source>
        <strain evidence="1 2">HLD2</strain>
    </source>
</reference>
<evidence type="ECO:0000313" key="1">
    <source>
        <dbReference type="EMBL" id="SCZ59854.1"/>
    </source>
</evidence>
<dbReference type="OrthoDB" id="6384639at2"/>
<dbReference type="EMBL" id="FMWD01000005">
    <property type="protein sequence ID" value="SCZ59854.1"/>
    <property type="molecule type" value="Genomic_DNA"/>
</dbReference>
<sequence>MSERDFSAWRVEDKTWMAERKRGWKGVQKRLRKNLLITGKDELTLLKSYYLTGAAPAEWEEELSDIENYADTRPIMAEETLMEGMLYECWLSADTSERAWDAIKASYQAGSDFDFFWEEARRSLRLQVLRGYPDEGSLFDGLDERLYRFFGPTRFRREDFPELGEPMYLARAASSYGKIDASIVDFLARDTPNPHHMVQYMVREWGDTLAPTQTHFRDAAKEDERFRGYVLPLTKPAKWSRYRLQCASQSLPEQVAVAREVEAVLAEVRAELPPEVVEVIDRGHEEGDALARETGCTD</sequence>
<gene>
    <name evidence="1" type="ORF">SAMN03097708_01939</name>
</gene>
<accession>A0A1G5QDH2</accession>
<protein>
    <submittedName>
        <fullName evidence="1">Uncharacterized protein</fullName>
    </submittedName>
</protein>
<name>A0A1G5QDH2_9GAMM</name>
<organism evidence="1 2">
    <name type="scientific">Thiohalomonas denitrificans</name>
    <dbReference type="NCBI Taxonomy" id="415747"/>
    <lineage>
        <taxon>Bacteria</taxon>
        <taxon>Pseudomonadati</taxon>
        <taxon>Pseudomonadota</taxon>
        <taxon>Gammaproteobacteria</taxon>
        <taxon>Thiohalomonadales</taxon>
        <taxon>Thiohalomonadaceae</taxon>
        <taxon>Thiohalomonas</taxon>
    </lineage>
</organism>